<feature type="binding site" evidence="5">
    <location>
        <begin position="232"/>
        <end position="234"/>
    </location>
    <ligand>
        <name>Mo-molybdopterin</name>
        <dbReference type="ChEBI" id="CHEBI:71302"/>
    </ligand>
</feature>
<feature type="binding site" evidence="5">
    <location>
        <position position="133"/>
    </location>
    <ligand>
        <name>Mo-molybdopterin</name>
        <dbReference type="ChEBI" id="CHEBI:71302"/>
    </ligand>
    <ligandPart>
        <name>Mo</name>
        <dbReference type="ChEBI" id="CHEBI:28685"/>
    </ligandPart>
</feature>
<comment type="catalytic activity">
    <reaction evidence="5">
        <text>L-methionyl-[protein] + a quinone + H2O = L-methionyl-(S)-S-oxide-[protein] + a quinol</text>
        <dbReference type="Rhea" id="RHEA:51292"/>
        <dbReference type="Rhea" id="RHEA-COMP:12313"/>
        <dbReference type="Rhea" id="RHEA-COMP:12315"/>
        <dbReference type="ChEBI" id="CHEBI:15377"/>
        <dbReference type="ChEBI" id="CHEBI:16044"/>
        <dbReference type="ChEBI" id="CHEBI:24646"/>
        <dbReference type="ChEBI" id="CHEBI:44120"/>
        <dbReference type="ChEBI" id="CHEBI:132124"/>
    </reaction>
</comment>
<feature type="binding site" evidence="5">
    <location>
        <position position="168"/>
    </location>
    <ligand>
        <name>Mo-molybdopterin</name>
        <dbReference type="ChEBI" id="CHEBI:71302"/>
    </ligand>
</feature>
<feature type="binding site" evidence="5">
    <location>
        <position position="216"/>
    </location>
    <ligand>
        <name>Mo-molybdopterin</name>
        <dbReference type="ChEBI" id="CHEBI:71302"/>
    </ligand>
</feature>
<dbReference type="EC" id="1.8.5.-" evidence="5"/>
<feature type="binding site" evidence="5">
    <location>
        <position position="221"/>
    </location>
    <ligand>
        <name>Mo-molybdopterin</name>
        <dbReference type="ChEBI" id="CHEBI:71302"/>
    </ligand>
</feature>
<keyword evidence="3 5" id="KW-0732">Signal</keyword>
<dbReference type="PANTHER" id="PTHR43032">
    <property type="entry name" value="PROTEIN-METHIONINE-SULFOXIDE REDUCTASE"/>
    <property type="match status" value="1"/>
</dbReference>
<evidence type="ECO:0000313" key="7">
    <source>
        <dbReference type="EMBL" id="WRS39545.1"/>
    </source>
</evidence>
<dbReference type="EMBL" id="CP141769">
    <property type="protein sequence ID" value="WRS39545.1"/>
    <property type="molecule type" value="Genomic_DNA"/>
</dbReference>
<dbReference type="Gene3D" id="3.90.420.10">
    <property type="entry name" value="Oxidoreductase, molybdopterin-binding domain"/>
    <property type="match status" value="1"/>
</dbReference>
<keyword evidence="1 5" id="KW-0500">Molybdenum</keyword>
<dbReference type="SUPFAM" id="SSF56524">
    <property type="entry name" value="Oxidoreductase molybdopterin-binding domain"/>
    <property type="match status" value="1"/>
</dbReference>
<evidence type="ECO:0000256" key="3">
    <source>
        <dbReference type="ARBA" id="ARBA00022729"/>
    </source>
</evidence>
<name>A0ABZ1CKD7_9PROT</name>
<comment type="subunit">
    <text evidence="5">Heterodimer of a catalytic subunit (MsrP) and a heme-binding subunit (MsrQ).</text>
</comment>
<evidence type="ECO:0000313" key="8">
    <source>
        <dbReference type="Proteomes" id="UP001334732"/>
    </source>
</evidence>
<comment type="catalytic activity">
    <reaction evidence="5">
        <text>L-methionyl-[protein] + a quinone + H2O = L-methionyl-(R)-S-oxide-[protein] + a quinol</text>
        <dbReference type="Rhea" id="RHEA:51296"/>
        <dbReference type="Rhea" id="RHEA-COMP:12313"/>
        <dbReference type="Rhea" id="RHEA-COMP:12314"/>
        <dbReference type="ChEBI" id="CHEBI:15377"/>
        <dbReference type="ChEBI" id="CHEBI:16044"/>
        <dbReference type="ChEBI" id="CHEBI:24646"/>
        <dbReference type="ChEBI" id="CHEBI:45764"/>
        <dbReference type="ChEBI" id="CHEBI:132124"/>
    </reaction>
</comment>
<keyword evidence="2 5" id="KW-0479">Metal-binding</keyword>
<dbReference type="PROSITE" id="PS51318">
    <property type="entry name" value="TAT"/>
    <property type="match status" value="1"/>
</dbReference>
<comment type="function">
    <text evidence="5">Part of the MsrPQ system that repairs oxidized periplasmic proteins containing methionine sulfoxide residues (Met-O), using respiratory chain electrons. Thus protects these proteins from oxidative-stress damage caused by reactive species of oxygen and chlorine generated by the host defense mechanisms. MsrPQ is essential for the maintenance of envelope integrity under bleach stress, rescuing a wide series of structurally unrelated periplasmic proteins from methionine oxidation. The catalytic subunit MsrP is non-stereospecific, being able to reduce both (R-) and (S-) diastereoisomers of methionine sulfoxide.</text>
</comment>
<dbReference type="GO" id="GO:0016491">
    <property type="term" value="F:oxidoreductase activity"/>
    <property type="evidence" value="ECO:0007669"/>
    <property type="project" value="UniProtKB-KW"/>
</dbReference>
<organism evidence="7 8">
    <name type="scientific">Thiobacillus sedimenti</name>
    <dbReference type="NCBI Taxonomy" id="3110231"/>
    <lineage>
        <taxon>Bacteria</taxon>
        <taxon>Pseudomonadati</taxon>
        <taxon>Pseudomonadota</taxon>
        <taxon>Betaproteobacteria</taxon>
        <taxon>Nitrosomonadales</taxon>
        <taxon>Thiobacillaceae</taxon>
        <taxon>Thiobacillus</taxon>
    </lineage>
</organism>
<keyword evidence="4 5" id="KW-0560">Oxidoreductase</keyword>
<keyword evidence="8" id="KW-1185">Reference proteome</keyword>
<dbReference type="InterPro" id="IPR000572">
    <property type="entry name" value="OxRdtase_Mopterin-bd_dom"/>
</dbReference>
<dbReference type="InterPro" id="IPR036374">
    <property type="entry name" value="OxRdtase_Mopterin-bd_sf"/>
</dbReference>
<evidence type="ECO:0000256" key="5">
    <source>
        <dbReference type="HAMAP-Rule" id="MF_01206"/>
    </source>
</evidence>
<comment type="cofactor">
    <cofactor evidence="5">
        <name>Mo-molybdopterin</name>
        <dbReference type="ChEBI" id="CHEBI:71302"/>
    </cofactor>
    <text evidence="5">Binds 1 Mo-molybdopterin (Mo-MPT) cofactor per subunit.</text>
</comment>
<protein>
    <recommendedName>
        <fullName evidence="5">Protein-methionine-sulfoxide reductase catalytic subunit MsrP</fullName>
        <ecNumber evidence="5">1.8.5.-</ecNumber>
    </recommendedName>
</protein>
<feature type="binding site" evidence="5">
    <location>
        <position position="75"/>
    </location>
    <ligand>
        <name>Mo-molybdopterin</name>
        <dbReference type="ChEBI" id="CHEBI:71302"/>
    </ligand>
</feature>
<dbReference type="Proteomes" id="UP001334732">
    <property type="component" value="Chromosome"/>
</dbReference>
<sequence length="312" mass="35376">MLLRQSTDILPSEITPPAIYRERRRFMQGLGALAAGAALGLAPDARAGARLPGVRSGAYVLNEAQTPYQAVTTYNNFYEFGTGKSDPAENAGSLRTRPWTVVVDGEVAHPGTYDIDTLLKLAPLEERVYRLRCVEGWSMVIPWVGYPLRELVRRVEPTGKARYVEFVTLYDPAEMPGQRSGVLDWPYVEGLRLDEAMHPLTILAVGLYGEVLPNQNGAPIRVVVPWKYGFKSAKSIVRIRFVEMQPLTTWMRAAPREYGFYSNVNPHVDHPRWSQAKERRIGEFFKRDTLMFNGYGDQVAQLYRGMDLQRFF</sequence>
<evidence type="ECO:0000256" key="4">
    <source>
        <dbReference type="ARBA" id="ARBA00023002"/>
    </source>
</evidence>
<comment type="PTM">
    <text evidence="5">Predicted to be exported by the Tat system. The position of the signal peptide cleavage has not been experimentally proven.</text>
</comment>
<dbReference type="InterPro" id="IPR022867">
    <property type="entry name" value="MsrP"/>
</dbReference>
<proteinExistence type="inferred from homology"/>
<dbReference type="Pfam" id="PF00174">
    <property type="entry name" value="Oxidored_molyb"/>
    <property type="match status" value="1"/>
</dbReference>
<dbReference type="CDD" id="cd02107">
    <property type="entry name" value="YedY_like_Moco"/>
    <property type="match status" value="1"/>
</dbReference>
<dbReference type="InterPro" id="IPR006311">
    <property type="entry name" value="TAT_signal"/>
</dbReference>
<evidence type="ECO:0000256" key="1">
    <source>
        <dbReference type="ARBA" id="ARBA00022505"/>
    </source>
</evidence>
<dbReference type="PANTHER" id="PTHR43032:SF3">
    <property type="entry name" value="PROTEIN-METHIONINE-SULFOXIDE REDUCTASE CATALYTIC SUBUNIT MSRP"/>
    <property type="match status" value="1"/>
</dbReference>
<dbReference type="RefSeq" id="WP_324780076.1">
    <property type="nucleotide sequence ID" value="NZ_CP141769.1"/>
</dbReference>
<dbReference type="NCBIfam" id="NF003767">
    <property type="entry name" value="PRK05363.1"/>
    <property type="match status" value="1"/>
</dbReference>
<reference evidence="7 8" key="1">
    <citation type="submission" date="2023-12" db="EMBL/GenBank/DDBJ databases">
        <title>Thiobacillus sedimentum sp. nov., a chemolithoautotrophic sulfur-oxidizing bacterium isolated from freshwater sediment.</title>
        <authorList>
            <person name="Luo J."/>
            <person name="Dai C."/>
        </authorList>
    </citation>
    <scope>NUCLEOTIDE SEQUENCE [LARGE SCALE GENOMIC DNA]</scope>
    <source>
        <strain evidence="7 8">SCUT-2</strain>
    </source>
</reference>
<comment type="similarity">
    <text evidence="5">Belongs to the MsrP family.</text>
</comment>
<evidence type="ECO:0000259" key="6">
    <source>
        <dbReference type="Pfam" id="PF00174"/>
    </source>
</evidence>
<feature type="domain" description="Oxidoreductase molybdopterin-binding" evidence="6">
    <location>
        <begin position="96"/>
        <end position="250"/>
    </location>
</feature>
<evidence type="ECO:0000256" key="2">
    <source>
        <dbReference type="ARBA" id="ARBA00022723"/>
    </source>
</evidence>
<dbReference type="HAMAP" id="MF_01206">
    <property type="entry name" value="MsrP"/>
    <property type="match status" value="1"/>
</dbReference>
<accession>A0ABZ1CKD7</accession>
<gene>
    <name evidence="5 7" type="primary">msrP</name>
    <name evidence="7" type="ORF">VA613_01370</name>
</gene>
<feature type="binding site" evidence="5">
    <location>
        <begin position="78"/>
        <end position="79"/>
    </location>
    <ligand>
        <name>Mo-molybdopterin</name>
        <dbReference type="ChEBI" id="CHEBI:71302"/>
    </ligand>
</feature>